<feature type="binding site" evidence="7">
    <location>
        <position position="310"/>
    </location>
    <ligand>
        <name>Zn(2+)</name>
        <dbReference type="ChEBI" id="CHEBI:29105"/>
    </ligand>
</feature>
<dbReference type="EC" id="2.4.2.29" evidence="7"/>
<dbReference type="InterPro" id="IPR004803">
    <property type="entry name" value="TGT"/>
</dbReference>
<dbReference type="EMBL" id="CP058559">
    <property type="protein sequence ID" value="QNO15727.1"/>
    <property type="molecule type" value="Genomic_DNA"/>
</dbReference>
<dbReference type="UniPathway" id="UPA00392"/>
<feature type="active site" description="Nucleophile" evidence="7">
    <location>
        <position position="267"/>
    </location>
</feature>
<dbReference type="GO" id="GO:0008616">
    <property type="term" value="P:tRNA queuosine(34) biosynthetic process"/>
    <property type="evidence" value="ECO:0007669"/>
    <property type="project" value="UniProtKB-UniRule"/>
</dbReference>
<dbReference type="GO" id="GO:0046872">
    <property type="term" value="F:metal ion binding"/>
    <property type="evidence" value="ECO:0007669"/>
    <property type="project" value="UniProtKB-KW"/>
</dbReference>
<evidence type="ECO:0000259" key="8">
    <source>
        <dbReference type="Pfam" id="PF01702"/>
    </source>
</evidence>
<protein>
    <recommendedName>
        <fullName evidence="7">Queuine tRNA-ribosyltransferase</fullName>
        <ecNumber evidence="7">2.4.2.29</ecNumber>
    </recommendedName>
    <alternativeName>
        <fullName evidence="7">Guanine insertion enzyme</fullName>
    </alternativeName>
    <alternativeName>
        <fullName evidence="7">tRNA-guanine transglycosylase</fullName>
    </alternativeName>
</protein>
<comment type="catalytic activity">
    <reaction evidence="6 7">
        <text>7-aminomethyl-7-carbaguanine + guanosine(34) in tRNA = 7-aminomethyl-7-carbaguanosine(34) in tRNA + guanine</text>
        <dbReference type="Rhea" id="RHEA:24104"/>
        <dbReference type="Rhea" id="RHEA-COMP:10341"/>
        <dbReference type="Rhea" id="RHEA-COMP:10342"/>
        <dbReference type="ChEBI" id="CHEBI:16235"/>
        <dbReference type="ChEBI" id="CHEBI:58703"/>
        <dbReference type="ChEBI" id="CHEBI:74269"/>
        <dbReference type="ChEBI" id="CHEBI:82833"/>
        <dbReference type="EC" id="2.4.2.29"/>
    </reaction>
</comment>
<sequence>MAVTYELLKECPETGARAGILHTPHGQIETPIFMPVGTLATVKTMDPRDLKEIGSQIILSNTYHLYLRPGHELVKEAGGLHSFMNWDRPILTDSGGFQVFSLGDLRKITEEGVQFKSHIDGSKHLFTPERVMEIQNALGSDIIMAFDECTPYPATHEYAKQSLERTTRWLKRCKEAHKNTEKQALFGIIQGGMYLDLRTQSAEEILALDLPGYAVGGLSVGEPKDEMYKVLEHTVPMMPKNKPRYLMGVGSDDALLEGVYRGIDMFDCVLPTRIARNGTAMTSHGRVVVRNASYSKDFTSLDHNCDCYVCKNYTRAYLRHLIKCNEILGFKLISYHNLYYLLNLMRNVRQSILDGTFAQFYKENINKINEGMGREKCRS</sequence>
<dbReference type="InterPro" id="IPR036511">
    <property type="entry name" value="TGT-like_sf"/>
</dbReference>
<evidence type="ECO:0000256" key="3">
    <source>
        <dbReference type="ARBA" id="ARBA00022694"/>
    </source>
</evidence>
<feature type="binding site" evidence="7">
    <location>
        <position position="305"/>
    </location>
    <ligand>
        <name>Zn(2+)</name>
        <dbReference type="ChEBI" id="CHEBI:29105"/>
    </ligand>
</feature>
<dbReference type="KEGG" id="acae:HYG86_13625"/>
<feature type="binding site" evidence="7">
    <location>
        <position position="147"/>
    </location>
    <ligand>
        <name>substrate</name>
    </ligand>
</feature>
<evidence type="ECO:0000256" key="6">
    <source>
        <dbReference type="ARBA" id="ARBA00050112"/>
    </source>
</evidence>
<name>A0A7G9WAL5_ALKCA</name>
<dbReference type="GO" id="GO:0005829">
    <property type="term" value="C:cytosol"/>
    <property type="evidence" value="ECO:0007669"/>
    <property type="project" value="TreeGrafter"/>
</dbReference>
<dbReference type="NCBIfam" id="TIGR00449">
    <property type="entry name" value="tgt_general"/>
    <property type="match status" value="1"/>
</dbReference>
<keyword evidence="2 7" id="KW-0808">Transferase</keyword>
<dbReference type="NCBIfam" id="TIGR00430">
    <property type="entry name" value="Q_tRNA_tgt"/>
    <property type="match status" value="1"/>
</dbReference>
<evidence type="ECO:0000313" key="10">
    <source>
        <dbReference type="Proteomes" id="UP000516160"/>
    </source>
</evidence>
<comment type="similarity">
    <text evidence="7">Belongs to the queuine tRNA-ribosyltransferase family.</text>
</comment>
<keyword evidence="7" id="KW-0479">Metal-binding</keyword>
<dbReference type="FunFam" id="3.20.20.105:FF:000001">
    <property type="entry name" value="Queuine tRNA-ribosyltransferase"/>
    <property type="match status" value="1"/>
</dbReference>
<dbReference type="Pfam" id="PF01702">
    <property type="entry name" value="TGT"/>
    <property type="match status" value="1"/>
</dbReference>
<feature type="region of interest" description="RNA binding; important for wobble base 34 recognition" evidence="7">
    <location>
        <begin position="272"/>
        <end position="276"/>
    </location>
</feature>
<dbReference type="PANTHER" id="PTHR46499">
    <property type="entry name" value="QUEUINE TRNA-RIBOSYLTRANSFERASE"/>
    <property type="match status" value="1"/>
</dbReference>
<feature type="binding site" evidence="7">
    <location>
        <position position="190"/>
    </location>
    <ligand>
        <name>substrate</name>
    </ligand>
</feature>
<comment type="cofactor">
    <cofactor evidence="7">
        <name>Zn(2+)</name>
        <dbReference type="ChEBI" id="CHEBI:29105"/>
    </cofactor>
    <text evidence="7">Binds 1 zinc ion per subunit.</text>
</comment>
<keyword evidence="10" id="KW-1185">Reference proteome</keyword>
<organism evidence="9 10">
    <name type="scientific">Alkalicella caledoniensis</name>
    <dbReference type="NCBI Taxonomy" id="2731377"/>
    <lineage>
        <taxon>Bacteria</taxon>
        <taxon>Bacillati</taxon>
        <taxon>Bacillota</taxon>
        <taxon>Clostridia</taxon>
        <taxon>Eubacteriales</taxon>
        <taxon>Proteinivoracaceae</taxon>
        <taxon>Alkalicella</taxon>
    </lineage>
</organism>
<gene>
    <name evidence="7 9" type="primary">tgt</name>
    <name evidence="9" type="ORF">HYG86_13625</name>
</gene>
<dbReference type="Proteomes" id="UP000516160">
    <property type="component" value="Chromosome"/>
</dbReference>
<comment type="subunit">
    <text evidence="7">Homodimer. Within each dimer, one monomer is responsible for RNA recognition and catalysis, while the other monomer binds to the replacement base PreQ1.</text>
</comment>
<comment type="function">
    <text evidence="7">Catalyzes the base-exchange of a guanine (G) residue with the queuine precursor 7-aminomethyl-7-deazaguanine (PreQ1) at position 34 (anticodon wobble position) in tRNAs with GU(N) anticodons (tRNA-Asp, -Asn, -His and -Tyr). Catalysis occurs through a double-displacement mechanism. The nucleophile active site attacks the C1' of nucleotide 34 to detach the guanine base from the RNA, forming a covalent enzyme-RNA intermediate. The proton acceptor active site deprotonates the incoming PreQ1, allowing a nucleophilic attack on the C1' of the ribose to form the product. After dissociation, two additional enzymatic reactions on the tRNA convert PreQ1 to queuine (Q), resulting in the hypermodified nucleoside queuosine (7-(((4,5-cis-dihydroxy-2-cyclopenten-1-yl)amino)methyl)-7-deazaguanosine).</text>
</comment>
<feature type="active site" description="Proton acceptor" evidence="7">
    <location>
        <position position="93"/>
    </location>
</feature>
<proteinExistence type="inferred from homology"/>
<dbReference type="SUPFAM" id="SSF51713">
    <property type="entry name" value="tRNA-guanine transglycosylase"/>
    <property type="match status" value="1"/>
</dbReference>
<keyword evidence="3 7" id="KW-0819">tRNA processing</keyword>
<feature type="binding site" evidence="7">
    <location>
        <position position="307"/>
    </location>
    <ligand>
        <name>Zn(2+)</name>
        <dbReference type="ChEBI" id="CHEBI:29105"/>
    </ligand>
</feature>
<dbReference type="RefSeq" id="WP_213166135.1">
    <property type="nucleotide sequence ID" value="NZ_CP058559.1"/>
</dbReference>
<keyword evidence="4 7" id="KW-0671">Queuosine biosynthesis</keyword>
<dbReference type="GO" id="GO:0008479">
    <property type="term" value="F:tRNA-guanosine(34) queuine transglycosylase activity"/>
    <property type="evidence" value="ECO:0007669"/>
    <property type="project" value="UniProtKB-UniRule"/>
</dbReference>
<dbReference type="AlphaFoldDB" id="A0A7G9WAL5"/>
<feature type="binding site" evidence="7">
    <location>
        <position position="217"/>
    </location>
    <ligand>
        <name>substrate</name>
    </ligand>
</feature>
<comment type="pathway">
    <text evidence="7">tRNA modification; tRNA-queuosine biosynthesis.</text>
</comment>
<dbReference type="InterPro" id="IPR050076">
    <property type="entry name" value="ArchSynthase1/Queuine_TRR"/>
</dbReference>
<feature type="region of interest" description="RNA binding" evidence="7">
    <location>
        <begin position="248"/>
        <end position="254"/>
    </location>
</feature>
<dbReference type="HAMAP" id="MF_00168">
    <property type="entry name" value="Q_tRNA_Tgt"/>
    <property type="match status" value="1"/>
</dbReference>
<keyword evidence="5 7" id="KW-0862">Zinc</keyword>
<dbReference type="PANTHER" id="PTHR46499:SF1">
    <property type="entry name" value="QUEUINE TRNA-RIBOSYLTRANSFERASE"/>
    <property type="match status" value="1"/>
</dbReference>
<evidence type="ECO:0000313" key="9">
    <source>
        <dbReference type="EMBL" id="QNO15727.1"/>
    </source>
</evidence>
<feature type="binding site" evidence="7">
    <location>
        <begin position="93"/>
        <end position="97"/>
    </location>
    <ligand>
        <name>substrate</name>
    </ligand>
</feature>
<evidence type="ECO:0000256" key="7">
    <source>
        <dbReference type="HAMAP-Rule" id="MF_00168"/>
    </source>
</evidence>
<evidence type="ECO:0000256" key="5">
    <source>
        <dbReference type="ARBA" id="ARBA00022833"/>
    </source>
</evidence>
<feature type="domain" description="tRNA-guanine(15) transglycosylase-like" evidence="8">
    <location>
        <begin position="14"/>
        <end position="367"/>
    </location>
</feature>
<dbReference type="Gene3D" id="3.20.20.105">
    <property type="entry name" value="Queuine tRNA-ribosyltransferase-like"/>
    <property type="match status" value="1"/>
</dbReference>
<feature type="binding site" evidence="7">
    <location>
        <position position="336"/>
    </location>
    <ligand>
        <name>Zn(2+)</name>
        <dbReference type="ChEBI" id="CHEBI:29105"/>
    </ligand>
</feature>
<dbReference type="InterPro" id="IPR002616">
    <property type="entry name" value="tRNA_ribo_trans-like"/>
</dbReference>
<reference evidence="9 10" key="1">
    <citation type="submission" date="2020-07" db="EMBL/GenBank/DDBJ databases">
        <title>Alkalicella. sp. LB2 genome.</title>
        <authorList>
            <person name="Postec A."/>
            <person name="Quemeneur M."/>
        </authorList>
    </citation>
    <scope>NUCLEOTIDE SEQUENCE [LARGE SCALE GENOMIC DNA]</scope>
    <source>
        <strain evidence="9 10">LB2</strain>
    </source>
</reference>
<evidence type="ECO:0000256" key="2">
    <source>
        <dbReference type="ARBA" id="ARBA00022679"/>
    </source>
</evidence>
<keyword evidence="1 7" id="KW-0328">Glycosyltransferase</keyword>
<evidence type="ECO:0000256" key="1">
    <source>
        <dbReference type="ARBA" id="ARBA00022676"/>
    </source>
</evidence>
<evidence type="ECO:0000256" key="4">
    <source>
        <dbReference type="ARBA" id="ARBA00022785"/>
    </source>
</evidence>
<accession>A0A7G9WAL5</accession>